<accession>A0A9Q1J554</accession>
<reference evidence="1" key="1">
    <citation type="journal article" date="2023" name="Science">
        <title>Genome structures resolve the early diversification of teleost fishes.</title>
        <authorList>
            <person name="Parey E."/>
            <person name="Louis A."/>
            <person name="Montfort J."/>
            <person name="Bouchez O."/>
            <person name="Roques C."/>
            <person name="Iampietro C."/>
            <person name="Lluch J."/>
            <person name="Castinel A."/>
            <person name="Donnadieu C."/>
            <person name="Desvignes T."/>
            <person name="Floi Bucao C."/>
            <person name="Jouanno E."/>
            <person name="Wen M."/>
            <person name="Mejri S."/>
            <person name="Dirks R."/>
            <person name="Jansen H."/>
            <person name="Henkel C."/>
            <person name="Chen W.J."/>
            <person name="Zahm M."/>
            <person name="Cabau C."/>
            <person name="Klopp C."/>
            <person name="Thompson A.W."/>
            <person name="Robinson-Rechavi M."/>
            <person name="Braasch I."/>
            <person name="Lecointre G."/>
            <person name="Bobe J."/>
            <person name="Postlethwait J.H."/>
            <person name="Berthelot C."/>
            <person name="Roest Crollius H."/>
            <person name="Guiguen Y."/>
        </authorList>
    </citation>
    <scope>NUCLEOTIDE SEQUENCE</scope>
    <source>
        <strain evidence="1">WJC10195</strain>
    </source>
</reference>
<proteinExistence type="predicted"/>
<name>A0A9Q1J554_SYNKA</name>
<dbReference type="EMBL" id="JAINUF010000004">
    <property type="protein sequence ID" value="KAJ8366050.1"/>
    <property type="molecule type" value="Genomic_DNA"/>
</dbReference>
<evidence type="ECO:0000313" key="1">
    <source>
        <dbReference type="EMBL" id="KAJ8366050.1"/>
    </source>
</evidence>
<comment type="caution">
    <text evidence="1">The sequence shown here is derived from an EMBL/GenBank/DDBJ whole genome shotgun (WGS) entry which is preliminary data.</text>
</comment>
<dbReference type="Proteomes" id="UP001152622">
    <property type="component" value="Chromosome 4"/>
</dbReference>
<keyword evidence="2" id="KW-1185">Reference proteome</keyword>
<organism evidence="1 2">
    <name type="scientific">Synaphobranchus kaupii</name>
    <name type="common">Kaup's arrowtooth eel</name>
    <dbReference type="NCBI Taxonomy" id="118154"/>
    <lineage>
        <taxon>Eukaryota</taxon>
        <taxon>Metazoa</taxon>
        <taxon>Chordata</taxon>
        <taxon>Craniata</taxon>
        <taxon>Vertebrata</taxon>
        <taxon>Euteleostomi</taxon>
        <taxon>Actinopterygii</taxon>
        <taxon>Neopterygii</taxon>
        <taxon>Teleostei</taxon>
        <taxon>Anguilliformes</taxon>
        <taxon>Synaphobranchidae</taxon>
        <taxon>Synaphobranchus</taxon>
    </lineage>
</organism>
<gene>
    <name evidence="1" type="ORF">SKAU_G00148810</name>
</gene>
<sequence length="140" mass="14828">MRTDLWNSDEDETVKDEDEDGTVCTVLGSGSHLPHGSLSAAVFVFAELAARGAKSGPTRSAGVQAIDSYRRDDGAVCRARAYFREEQMGSVLRGALADIAALIIPLASERSAGGKDAFLTPLDSRFLTDAFSGSEMLPST</sequence>
<evidence type="ECO:0000313" key="2">
    <source>
        <dbReference type="Proteomes" id="UP001152622"/>
    </source>
</evidence>
<protein>
    <submittedName>
        <fullName evidence="1">Uncharacterized protein</fullName>
    </submittedName>
</protein>
<dbReference type="AlphaFoldDB" id="A0A9Q1J554"/>